<dbReference type="GO" id="GO:0008270">
    <property type="term" value="F:zinc ion binding"/>
    <property type="evidence" value="ECO:0007669"/>
    <property type="project" value="UniProtKB-KW"/>
</dbReference>
<feature type="compositionally biased region" description="Polar residues" evidence="7">
    <location>
        <begin position="1301"/>
        <end position="1311"/>
    </location>
</feature>
<feature type="region of interest" description="Disordered" evidence="7">
    <location>
        <begin position="1297"/>
        <end position="1333"/>
    </location>
</feature>
<feature type="compositionally biased region" description="Pro residues" evidence="7">
    <location>
        <begin position="2452"/>
        <end position="2466"/>
    </location>
</feature>
<feature type="domain" description="Integrase catalytic" evidence="9">
    <location>
        <begin position="1050"/>
        <end position="1232"/>
    </location>
</feature>
<dbReference type="InterPro" id="IPR054722">
    <property type="entry name" value="PolX-like_BBD"/>
</dbReference>
<dbReference type="InterPro" id="IPR043502">
    <property type="entry name" value="DNA/RNA_pol_sf"/>
</dbReference>
<feature type="region of interest" description="Disordered" evidence="7">
    <location>
        <begin position="2434"/>
        <end position="2496"/>
    </location>
</feature>
<evidence type="ECO:0000313" key="10">
    <source>
        <dbReference type="EMBL" id="GEU77640.1"/>
    </source>
</evidence>
<feature type="region of interest" description="Disordered" evidence="7">
    <location>
        <begin position="2136"/>
        <end position="2262"/>
    </location>
</feature>
<dbReference type="GO" id="GO:0004190">
    <property type="term" value="F:aspartic-type endopeptidase activity"/>
    <property type="evidence" value="ECO:0007669"/>
    <property type="project" value="UniProtKB-KW"/>
</dbReference>
<evidence type="ECO:0000256" key="3">
    <source>
        <dbReference type="ARBA" id="ARBA00022750"/>
    </source>
</evidence>
<dbReference type="InterPro" id="IPR057670">
    <property type="entry name" value="SH3_retrovirus"/>
</dbReference>
<dbReference type="InterPro" id="IPR036397">
    <property type="entry name" value="RNaseH_sf"/>
</dbReference>
<dbReference type="SMART" id="SM00343">
    <property type="entry name" value="ZnF_C2HC"/>
    <property type="match status" value="1"/>
</dbReference>
<feature type="compositionally biased region" description="Low complexity" evidence="7">
    <location>
        <begin position="1315"/>
        <end position="1324"/>
    </location>
</feature>
<dbReference type="Pfam" id="PF13976">
    <property type="entry name" value="gag_pre-integrs"/>
    <property type="match status" value="1"/>
</dbReference>
<evidence type="ECO:0000256" key="5">
    <source>
        <dbReference type="PROSITE-ProRule" id="PRU00047"/>
    </source>
</evidence>
<comment type="caution">
    <text evidence="10">The sequence shown here is derived from an EMBL/GenBank/DDBJ whole genome shotgun (WGS) entry which is preliminary data.</text>
</comment>
<keyword evidence="3" id="KW-0064">Aspartyl protease</keyword>
<evidence type="ECO:0000256" key="7">
    <source>
        <dbReference type="SAM" id="MobiDB-lite"/>
    </source>
</evidence>
<dbReference type="Pfam" id="PF07727">
    <property type="entry name" value="RVT_2"/>
    <property type="match status" value="1"/>
</dbReference>
<dbReference type="PROSITE" id="PS50158">
    <property type="entry name" value="ZF_CCHC"/>
    <property type="match status" value="1"/>
</dbReference>
<feature type="non-terminal residue" evidence="10">
    <location>
        <position position="1"/>
    </location>
</feature>
<evidence type="ECO:0000256" key="1">
    <source>
        <dbReference type="ARBA" id="ARBA00022670"/>
    </source>
</evidence>
<dbReference type="InterPro" id="IPR001584">
    <property type="entry name" value="Integrase_cat-core"/>
</dbReference>
<gene>
    <name evidence="10" type="ORF">Tci_049618</name>
</gene>
<feature type="compositionally biased region" description="Low complexity" evidence="7">
    <location>
        <begin position="2485"/>
        <end position="2496"/>
    </location>
</feature>
<keyword evidence="2" id="KW-0479">Metal-binding</keyword>
<dbReference type="GO" id="GO:0015074">
    <property type="term" value="P:DNA integration"/>
    <property type="evidence" value="ECO:0007669"/>
    <property type="project" value="InterPro"/>
</dbReference>
<evidence type="ECO:0000256" key="2">
    <source>
        <dbReference type="ARBA" id="ARBA00022723"/>
    </source>
</evidence>
<feature type="region of interest" description="Disordered" evidence="7">
    <location>
        <begin position="333"/>
        <end position="363"/>
    </location>
</feature>
<protein>
    <submittedName>
        <fullName evidence="10">Putative ribonuclease H-like domain-containing protein</fullName>
    </submittedName>
</protein>
<keyword evidence="1" id="KW-0645">Protease</keyword>
<feature type="compositionally biased region" description="Polar residues" evidence="7">
    <location>
        <begin position="2225"/>
        <end position="2235"/>
    </location>
</feature>
<keyword evidence="5" id="KW-0862">Zinc</keyword>
<accession>A0A6L2MUX8</accession>
<name>A0A6L2MUX8_TANCI</name>
<evidence type="ECO:0000259" key="9">
    <source>
        <dbReference type="PROSITE" id="PS50994"/>
    </source>
</evidence>
<feature type="coiled-coil region" evidence="6">
    <location>
        <begin position="724"/>
        <end position="751"/>
    </location>
</feature>
<feature type="domain" description="CCHC-type" evidence="8">
    <location>
        <begin position="370"/>
        <end position="386"/>
    </location>
</feature>
<dbReference type="Pfam" id="PF00665">
    <property type="entry name" value="rve"/>
    <property type="match status" value="1"/>
</dbReference>
<proteinExistence type="predicted"/>
<dbReference type="Pfam" id="PF22936">
    <property type="entry name" value="Pol_BBD"/>
    <property type="match status" value="1"/>
</dbReference>
<keyword evidence="6" id="KW-0175">Coiled coil</keyword>
<dbReference type="InterPro" id="IPR013103">
    <property type="entry name" value="RVT_2"/>
</dbReference>
<dbReference type="InterPro" id="IPR001878">
    <property type="entry name" value="Znf_CCHC"/>
</dbReference>
<dbReference type="SUPFAM" id="SSF57756">
    <property type="entry name" value="Retrovirus zinc finger-like domains"/>
    <property type="match status" value="1"/>
</dbReference>
<dbReference type="Pfam" id="PF25597">
    <property type="entry name" value="SH3_retrovirus"/>
    <property type="match status" value="1"/>
</dbReference>
<dbReference type="InterPro" id="IPR012337">
    <property type="entry name" value="RNaseH-like_sf"/>
</dbReference>
<dbReference type="PANTHER" id="PTHR42648">
    <property type="entry name" value="TRANSPOSASE, PUTATIVE-RELATED"/>
    <property type="match status" value="1"/>
</dbReference>
<evidence type="ECO:0000259" key="8">
    <source>
        <dbReference type="PROSITE" id="PS50158"/>
    </source>
</evidence>
<evidence type="ECO:0000256" key="4">
    <source>
        <dbReference type="ARBA" id="ARBA00022801"/>
    </source>
</evidence>
<dbReference type="Gene3D" id="3.30.420.10">
    <property type="entry name" value="Ribonuclease H-like superfamily/Ribonuclease H"/>
    <property type="match status" value="1"/>
</dbReference>
<dbReference type="PANTHER" id="PTHR42648:SF18">
    <property type="entry name" value="RETROTRANSPOSON, UNCLASSIFIED-LIKE PROTEIN"/>
    <property type="match status" value="1"/>
</dbReference>
<keyword evidence="4" id="KW-0378">Hydrolase</keyword>
<dbReference type="SUPFAM" id="SSF53098">
    <property type="entry name" value="Ribonuclease H-like"/>
    <property type="match status" value="1"/>
</dbReference>
<dbReference type="CDD" id="cd09272">
    <property type="entry name" value="RNase_HI_RT_Ty1"/>
    <property type="match status" value="1"/>
</dbReference>
<dbReference type="GO" id="GO:0006508">
    <property type="term" value="P:proteolysis"/>
    <property type="evidence" value="ECO:0007669"/>
    <property type="project" value="UniProtKB-KW"/>
</dbReference>
<dbReference type="Pfam" id="PF00098">
    <property type="entry name" value="zf-CCHC"/>
    <property type="match status" value="1"/>
</dbReference>
<dbReference type="PROSITE" id="PS50994">
    <property type="entry name" value="INTEGRASE"/>
    <property type="match status" value="1"/>
</dbReference>
<dbReference type="EMBL" id="BKCJ010007514">
    <property type="protein sequence ID" value="GEU77640.1"/>
    <property type="molecule type" value="Genomic_DNA"/>
</dbReference>
<dbReference type="InterPro" id="IPR025724">
    <property type="entry name" value="GAG-pre-integrase_dom"/>
</dbReference>
<keyword evidence="5" id="KW-0863">Zinc-finger</keyword>
<dbReference type="Gene3D" id="4.10.60.10">
    <property type="entry name" value="Zinc finger, CCHC-type"/>
    <property type="match status" value="1"/>
</dbReference>
<feature type="compositionally biased region" description="Low complexity" evidence="7">
    <location>
        <begin position="333"/>
        <end position="346"/>
    </location>
</feature>
<sequence length="2496" mass="281219">PGDKAVGEASTGRGWSSIGAHPRMVLSTWGSQAQVRMVPRQVKVGAQDRARNRETVGAQVLTAPHQLPNRLFLAQNQCRQMCRLYCRGKENGVNILKSIDGGPYQIGTVWETLAESTKGAPQFGPERPRVYSDLTPEEKDRYNADIRATNILLQGLPKDIYTLINHYTDAKDIWDNLNSKFVNNMPPEWGRFVTAVKLNRGLRDSNYDQLYAYLKQHETHAKENKMMLERFSQNTVDPLALMSNVSNPQLYLPSSSTSSSTQVLQPLADNPHLDSSLSPAKNLIKNLTNTLALLTQSYKTFLPQTNNQLRTSSNARNQDTVQDGRVVVQNVQGRQNRGQRMNPRGGNAAGYGGAQNRVGNVNPGQARPVKCYNCNVTGHIARNCTQPKRPQNSEYYKHKMLLMQAQENEVALDAEQLLFLADTVFQADDYDVFDSDVDEAPTAQTMFMANLSSADPITDEAGPSYDSDILSEYVKDNEVPVIHSDVSSVPNDAFMMIYNDMCEPHAQSVSNPSRKTVVKNSLTAELATYKKQVKLPKPYYNELNKVAIGYKNPLCLTRTKQDTLEMAEITRKKMNAKMNDPECVTRKVKIAPHDYSKENFLATFTPLKQLTPEQIFRSNDLIKLKSKALKQKTTVSRPIKSLTVYPPNTPATLVPKVLPMKSQVKIHIFTLIQLFSEFDNTCKKRITPTGLTEGEMGFKQTKECYLKEVIPFFKTLKDNFEGIQKALTKEINEMKDVFEELEAEVDQYDVDRKHDTIKRKNLLIANDNLIAECLSKEVFSVATNSELNVARFTEMTVAHTDVEAQCLEHEAKLAKLRNTSHHDNQEELINHFSKLEHYKELYDSIKIIRAKHIEQVTALTTENVNLKAQTLEKINSVSCSKHITEDRSRLMNFVKKFIGTVRLGNDHFGAIMGYGDYVIGKSVISRVYYVEGLGHNLFSVGQFCDSDLKVAFRKHSCYVRDTDGVELIKGSRESNLYTISVEDMMKSSPICLLSKAAKNKSWLWHRRLNHLNFGTINDLARKDLVRGLPRLKFKKDHLCSACQLGKSKKHTHKPKTEKTNLEILNTLHMDLCGPMRVQTINEKKYILVIVDDYSRFTWVKFLRSKDETPEVVIKFIQQIQVDLNKTVRYVHTDNGTEFVNHTLTEYYERIEIFHQKTVPRTPQQNGVVKRRNRTLVEAAKTMLIFSKALMFLVFGALCYPTNDSEDLGKLQPTADIGIFVGYEPSKKGYRIYNKRTRRIMEIIHTDKFRPRIKSGSCNSLCTPTNKELEILFQPMFDEYLEPSRAERPVPPAQVVQAPVNSAGTPSSTTIDQDAPSPSISPSNSALQSHSLHQGVTAEPNNIEDHPIAPVDNNLFVNVFTPEPHSEASSSGDISSTDSTYISQTFHRLNKWSKDHPLDNVIGNPSRPVSTRKQLATDALWCLYNSVLSKVEPKNFKSAITEDCWFQAMQDEIHEFDRLQVKLDEYDDVMKNKVRLVANAYRQEEGIDFEESFAPVARIEAIRIFIANAASKNMTIYQMDVKTAFLNGKLKEEVYVSQPEGFVDPDHSTHVYRLKKALYGLKQAPRAWYDTLLRFLLDNNFSKGAVDPTLFTRKIGKHILLVQIYVDDIIFTSTDPKACDMFSNEMSLKFQMSMMEKMSFFLGLQVSQSLRGIFRNQSKFALEIIKKFGMDSCDSVDTPMVDRLKLDEDPLGILVDQTRFRSLVGSLMYLTASRPDLVFVVCMCARYQASPTKKHLEALKWVFWYLKGTINWVWYPKDTAMALTAYADADHAGCQDTRRSTSGSAQFLGDKLVSWSSKKQKSTVISTTEAEYVAMSGCCAQILWMRSQLIDYDFDFNKIPLYCDNQQVERGAVKLYFVTTDYQLTNIFTKALPRQRFEFILPRLDTLREALQITPINNNQAFVPPPSSDALINFVNELGYPKLVRNLSNVVTNDMFQPWRALTMIINLCLTGKTSGFERPRALVLQTLKKKATLIVIPSIRFTKLIIRHLQRRHRFHPRPNSLLYLPNEEPVLGYLKLSAKGTKREVFGMPIPGSLITTDIQEASYYQEYLAKVARKKRSLKSVAEYAPAKVPQVAAEDADLQKALEESMKSMYATPRGPLPPVVIREPESGKYQPLLEVPGKGKAKVTEEQVAHDLLSLQKPKKKSPVDQYIFQRRTSIPTRSSRHDKPSYAELGQSESKESKKVVPGADEGGQGEGESQAGPDPGAQAEGQTGSDAGAQDEGQAGSNPNENSKGQAGPDPGNVRAEVQSIPSPVVHAGSDREHIDLDVADVSPQPFTERLNERFTATAYPKVQENLKLTVEEQVLLEDPASSSGTLSSLQHLSKDINFGDLFFSDKPSPESPKASQQFKAITTETTTITTTTLPPLPAQQQSTAEAMMMKRIGELEHIMANLIQENKGLEERLESYRARLYTLEQLDIPHQVSKAVKLTQDLAEARKKKKKSRESPKTPAGYPPHQPPPPPPPAGPSGASRSSQVPPPPPPPSSTNQESQSNVTP</sequence>
<dbReference type="SUPFAM" id="SSF56672">
    <property type="entry name" value="DNA/RNA polymerases"/>
    <property type="match status" value="1"/>
</dbReference>
<dbReference type="GO" id="GO:0003676">
    <property type="term" value="F:nucleic acid binding"/>
    <property type="evidence" value="ECO:0007669"/>
    <property type="project" value="InterPro"/>
</dbReference>
<dbReference type="InterPro" id="IPR039537">
    <property type="entry name" value="Retrotran_Ty1/copia-like"/>
</dbReference>
<dbReference type="InterPro" id="IPR036875">
    <property type="entry name" value="Znf_CCHC_sf"/>
</dbReference>
<evidence type="ECO:0000256" key="6">
    <source>
        <dbReference type="SAM" id="Coils"/>
    </source>
</evidence>
<reference evidence="10" key="1">
    <citation type="journal article" date="2019" name="Sci. Rep.">
        <title>Draft genome of Tanacetum cinerariifolium, the natural source of mosquito coil.</title>
        <authorList>
            <person name="Yamashiro T."/>
            <person name="Shiraishi A."/>
            <person name="Satake H."/>
            <person name="Nakayama K."/>
        </authorList>
    </citation>
    <scope>NUCLEOTIDE SEQUENCE</scope>
</reference>
<organism evidence="10">
    <name type="scientific">Tanacetum cinerariifolium</name>
    <name type="common">Dalmatian daisy</name>
    <name type="synonym">Chrysanthemum cinerariifolium</name>
    <dbReference type="NCBI Taxonomy" id="118510"/>
    <lineage>
        <taxon>Eukaryota</taxon>
        <taxon>Viridiplantae</taxon>
        <taxon>Streptophyta</taxon>
        <taxon>Embryophyta</taxon>
        <taxon>Tracheophyta</taxon>
        <taxon>Spermatophyta</taxon>
        <taxon>Magnoliopsida</taxon>
        <taxon>eudicotyledons</taxon>
        <taxon>Gunneridae</taxon>
        <taxon>Pentapetalae</taxon>
        <taxon>asterids</taxon>
        <taxon>campanulids</taxon>
        <taxon>Asterales</taxon>
        <taxon>Asteraceae</taxon>
        <taxon>Asteroideae</taxon>
        <taxon>Anthemideae</taxon>
        <taxon>Anthemidinae</taxon>
        <taxon>Tanacetum</taxon>
    </lineage>
</organism>